<dbReference type="Pfam" id="PF16499">
    <property type="entry name" value="Melibiase_2"/>
    <property type="match status" value="1"/>
</dbReference>
<evidence type="ECO:0000256" key="2">
    <source>
        <dbReference type="ARBA" id="ARBA00022801"/>
    </source>
</evidence>
<sequence>MKRLLSVLCSILLSGAVHAATADPTSAEAAAERVTTLAQTPPMGWSSWNYYGDRINEKIIIDTIDKMVASGLRDAGYIYVNIDDGWQKYKGSRADHPLTYDEKKFPRGIKIPRRLRSPKGHETGHLQRAGEFHLCRLRPVPKGMKSRMPPCSPHGGSTI</sequence>
<dbReference type="PRINTS" id="PR00740">
    <property type="entry name" value="GLHYDRLASE27"/>
</dbReference>
<comment type="similarity">
    <text evidence="1 4">Belongs to the glycosyl hydrolase 27 family.</text>
</comment>
<keyword evidence="4" id="KW-1015">Disulfide bond</keyword>
<proteinExistence type="inferred from homology"/>
<evidence type="ECO:0000256" key="4">
    <source>
        <dbReference type="RuleBase" id="RU361168"/>
    </source>
</evidence>
<dbReference type="GO" id="GO:0004557">
    <property type="term" value="F:alpha-galactosidase activity"/>
    <property type="evidence" value="ECO:0007669"/>
    <property type="project" value="UniProtKB-EC"/>
</dbReference>
<keyword evidence="5" id="KW-0732">Signal</keyword>
<evidence type="ECO:0000256" key="3">
    <source>
        <dbReference type="ARBA" id="ARBA00023295"/>
    </source>
</evidence>
<dbReference type="KEGG" id="sof:NCTC11214_03574"/>
<evidence type="ECO:0000256" key="5">
    <source>
        <dbReference type="SAM" id="SignalP"/>
    </source>
</evidence>
<feature type="chain" id="PRO_5018716170" description="Alpha-galactosidase" evidence="5">
    <location>
        <begin position="20"/>
        <end position="159"/>
    </location>
</feature>
<keyword evidence="2 4" id="KW-0378">Hydrolase</keyword>
<keyword evidence="3 4" id="KW-0326">Glycosidase</keyword>
<name>A0A3S4DNX4_SEROD</name>
<evidence type="ECO:0000256" key="1">
    <source>
        <dbReference type="ARBA" id="ARBA00009743"/>
    </source>
</evidence>
<organism evidence="6 7">
    <name type="scientific">Serratia odorifera</name>
    <dbReference type="NCBI Taxonomy" id="618"/>
    <lineage>
        <taxon>Bacteria</taxon>
        <taxon>Pseudomonadati</taxon>
        <taxon>Pseudomonadota</taxon>
        <taxon>Gammaproteobacteria</taxon>
        <taxon>Enterobacterales</taxon>
        <taxon>Yersiniaceae</taxon>
        <taxon>Serratia</taxon>
    </lineage>
</organism>
<protein>
    <recommendedName>
        <fullName evidence="4">Alpha-galactosidase</fullName>
        <ecNumber evidence="4">3.2.1.22</ecNumber>
    </recommendedName>
    <alternativeName>
        <fullName evidence="4">Melibiase</fullName>
    </alternativeName>
</protein>
<evidence type="ECO:0000313" key="6">
    <source>
        <dbReference type="EMBL" id="VDZ60923.1"/>
    </source>
</evidence>
<dbReference type="InterPro" id="IPR002241">
    <property type="entry name" value="Glyco_hydro_27"/>
</dbReference>
<dbReference type="SUPFAM" id="SSF51445">
    <property type="entry name" value="(Trans)glycosidases"/>
    <property type="match status" value="1"/>
</dbReference>
<dbReference type="GO" id="GO:0005975">
    <property type="term" value="P:carbohydrate metabolic process"/>
    <property type="evidence" value="ECO:0007669"/>
    <property type="project" value="InterPro"/>
</dbReference>
<dbReference type="RefSeq" id="WP_128135947.1">
    <property type="nucleotide sequence ID" value="NZ_LR134117.1"/>
</dbReference>
<gene>
    <name evidence="6" type="primary">agaA_2</name>
    <name evidence="6" type="ORF">NCTC11214_03574</name>
</gene>
<dbReference type="EMBL" id="LR134117">
    <property type="protein sequence ID" value="VDZ60923.1"/>
    <property type="molecule type" value="Genomic_DNA"/>
</dbReference>
<dbReference type="Proteomes" id="UP000281391">
    <property type="component" value="Chromosome"/>
</dbReference>
<dbReference type="AlphaFoldDB" id="A0A3S4DNX4"/>
<dbReference type="Gene3D" id="3.20.20.70">
    <property type="entry name" value="Aldolase class I"/>
    <property type="match status" value="1"/>
</dbReference>
<evidence type="ECO:0000313" key="7">
    <source>
        <dbReference type="Proteomes" id="UP000281391"/>
    </source>
</evidence>
<dbReference type="PANTHER" id="PTHR11452">
    <property type="entry name" value="ALPHA-GALACTOSIDASE/ALPHA-N-ACETYLGALACTOSAMINIDASE"/>
    <property type="match status" value="1"/>
</dbReference>
<dbReference type="InterPro" id="IPR017853">
    <property type="entry name" value="GH"/>
</dbReference>
<feature type="signal peptide" evidence="5">
    <location>
        <begin position="1"/>
        <end position="19"/>
    </location>
</feature>
<dbReference type="PANTHER" id="PTHR11452:SF75">
    <property type="entry name" value="ALPHA-GALACTOSIDASE MEL1"/>
    <property type="match status" value="1"/>
</dbReference>
<dbReference type="EC" id="3.2.1.22" evidence="4"/>
<reference evidence="6 7" key="1">
    <citation type="submission" date="2018-12" db="EMBL/GenBank/DDBJ databases">
        <authorList>
            <consortium name="Pathogen Informatics"/>
        </authorList>
    </citation>
    <scope>NUCLEOTIDE SEQUENCE [LARGE SCALE GENOMIC DNA]</scope>
    <source>
        <strain evidence="6 7">NCTC11214</strain>
    </source>
</reference>
<accession>A0A3S4DNX4</accession>
<comment type="catalytic activity">
    <reaction evidence="4">
        <text>Hydrolysis of terminal, non-reducing alpha-D-galactose residues in alpha-D-galactosides, including galactose oligosaccharides, galactomannans and galactolipids.</text>
        <dbReference type="EC" id="3.2.1.22"/>
    </reaction>
</comment>
<dbReference type="InterPro" id="IPR013785">
    <property type="entry name" value="Aldolase_TIM"/>
</dbReference>